<evidence type="ECO:0000313" key="3">
    <source>
        <dbReference type="Proteomes" id="UP000789759"/>
    </source>
</evidence>
<accession>A0A9N9IDH4</accession>
<gene>
    <name evidence="2" type="ORF">CPELLU_LOCUS13514</name>
</gene>
<feature type="compositionally biased region" description="Basic and acidic residues" evidence="1">
    <location>
        <begin position="74"/>
        <end position="97"/>
    </location>
</feature>
<proteinExistence type="predicted"/>
<keyword evidence="3" id="KW-1185">Reference proteome</keyword>
<comment type="caution">
    <text evidence="2">The sequence shown here is derived from an EMBL/GenBank/DDBJ whole genome shotgun (WGS) entry which is preliminary data.</text>
</comment>
<evidence type="ECO:0000256" key="1">
    <source>
        <dbReference type="SAM" id="MobiDB-lite"/>
    </source>
</evidence>
<protein>
    <submittedName>
        <fullName evidence="2">15299_t:CDS:1</fullName>
    </submittedName>
</protein>
<feature type="compositionally biased region" description="Acidic residues" evidence="1">
    <location>
        <begin position="200"/>
        <end position="210"/>
    </location>
</feature>
<dbReference type="Proteomes" id="UP000789759">
    <property type="component" value="Unassembled WGS sequence"/>
</dbReference>
<name>A0A9N9IDH4_9GLOM</name>
<evidence type="ECO:0000313" key="2">
    <source>
        <dbReference type="EMBL" id="CAG8731486.1"/>
    </source>
</evidence>
<feature type="region of interest" description="Disordered" evidence="1">
    <location>
        <begin position="1"/>
        <end position="41"/>
    </location>
</feature>
<sequence>MNRTQHKKPRTDYSKERVFSFAKAENNQSETTKNDSQKKNTMNKLNSMSELKAEEHIAGWASHIEKKIEIEAKDTKKFNNKQDNKYATEKNKQKHENVSSNKHMLSNNKQEHMNTENVMPHEQNSVDQSSNTTINEQDEITISPNNPYMEGPKEKVAQELTKSEPTFSTNNPYAKKPEENTQANEEQDKLMPISEHPSDTEEEMSMESETEQLNNSTKKDETSNTNWKTEALNSTTAHYLLEKSLKETLFTTARKANCQSEIDLKALKPGVAPIFNI</sequence>
<dbReference type="AlphaFoldDB" id="A0A9N9IDH4"/>
<organism evidence="2 3">
    <name type="scientific">Cetraspora pellucida</name>
    <dbReference type="NCBI Taxonomy" id="1433469"/>
    <lineage>
        <taxon>Eukaryota</taxon>
        <taxon>Fungi</taxon>
        <taxon>Fungi incertae sedis</taxon>
        <taxon>Mucoromycota</taxon>
        <taxon>Glomeromycotina</taxon>
        <taxon>Glomeromycetes</taxon>
        <taxon>Diversisporales</taxon>
        <taxon>Gigasporaceae</taxon>
        <taxon>Cetraspora</taxon>
    </lineage>
</organism>
<feature type="region of interest" description="Disordered" evidence="1">
    <location>
        <begin position="74"/>
        <end position="105"/>
    </location>
</feature>
<feature type="region of interest" description="Disordered" evidence="1">
    <location>
        <begin position="120"/>
        <end position="230"/>
    </location>
</feature>
<feature type="compositionally biased region" description="Polar residues" evidence="1">
    <location>
        <begin position="163"/>
        <end position="172"/>
    </location>
</feature>
<dbReference type="EMBL" id="CAJVQA010014521">
    <property type="protein sequence ID" value="CAG8731486.1"/>
    <property type="molecule type" value="Genomic_DNA"/>
</dbReference>
<reference evidence="2" key="1">
    <citation type="submission" date="2021-06" db="EMBL/GenBank/DDBJ databases">
        <authorList>
            <person name="Kallberg Y."/>
            <person name="Tangrot J."/>
            <person name="Rosling A."/>
        </authorList>
    </citation>
    <scope>NUCLEOTIDE SEQUENCE</scope>
    <source>
        <strain evidence="2">FL966</strain>
    </source>
</reference>
<feature type="compositionally biased region" description="Polar residues" evidence="1">
    <location>
        <begin position="122"/>
        <end position="146"/>
    </location>
</feature>